<protein>
    <submittedName>
        <fullName evidence="1">Uncharacterized protein</fullName>
    </submittedName>
</protein>
<proteinExistence type="predicted"/>
<accession>A0A512REX2</accession>
<dbReference type="EMBL" id="BKAU01000001">
    <property type="protein sequence ID" value="GEP94251.1"/>
    <property type="molecule type" value="Genomic_DNA"/>
</dbReference>
<name>A0A512REX2_9BACT</name>
<dbReference type="Proteomes" id="UP000321436">
    <property type="component" value="Unassembled WGS sequence"/>
</dbReference>
<dbReference type="RefSeq" id="WP_146857735.1">
    <property type="nucleotide sequence ID" value="NZ_BKAU01000001.1"/>
</dbReference>
<reference evidence="1 2" key="1">
    <citation type="submission" date="2019-07" db="EMBL/GenBank/DDBJ databases">
        <title>Whole genome shotgun sequence of Chitinophaga cymbidii NBRC 109752.</title>
        <authorList>
            <person name="Hosoyama A."/>
            <person name="Uohara A."/>
            <person name="Ohji S."/>
            <person name="Ichikawa N."/>
        </authorList>
    </citation>
    <scope>NUCLEOTIDE SEQUENCE [LARGE SCALE GENOMIC DNA]</scope>
    <source>
        <strain evidence="1 2">NBRC 109752</strain>
    </source>
</reference>
<comment type="caution">
    <text evidence="1">The sequence shown here is derived from an EMBL/GenBank/DDBJ whole genome shotgun (WGS) entry which is preliminary data.</text>
</comment>
<dbReference type="OrthoDB" id="1030000at2"/>
<evidence type="ECO:0000313" key="1">
    <source>
        <dbReference type="EMBL" id="GEP94251.1"/>
    </source>
</evidence>
<dbReference type="Pfam" id="PF20562">
    <property type="entry name" value="DUF6772"/>
    <property type="match status" value="1"/>
</dbReference>
<dbReference type="InterPro" id="IPR046663">
    <property type="entry name" value="DUF6772"/>
</dbReference>
<dbReference type="AlphaFoldDB" id="A0A512REX2"/>
<evidence type="ECO:0000313" key="2">
    <source>
        <dbReference type="Proteomes" id="UP000321436"/>
    </source>
</evidence>
<sequence>MKHVIALDAGLNKYQPLKKIICYDDFDKGFNGWMDLHPNYVGKDFNTLRHSHVDKTQWGPLTLSSASFRLTGTHGSMDGTYSLKLSTRQTANPYTEAPAPGSLAHGIKRLTTHLPKGLRQYEMWYAYTPEQDRQGLSEQAMRAFGIFFDIQDDEHRYFIGARYVNAVNGEMVRRWQIFRAKEGITDVEWAYGVENDWCKMGIDAMWYGKRYPDGSTDGFEWVPDGYQDLCYNESDDKINWSYLRLLIDTEKREYVELQSGDRVFDLRGIKPTLTAPYARVKGLFNPSMWVENDTDRRVFFYADSVVISAE</sequence>
<keyword evidence="2" id="KW-1185">Reference proteome</keyword>
<organism evidence="1 2">
    <name type="scientific">Chitinophaga cymbidii</name>
    <dbReference type="NCBI Taxonomy" id="1096750"/>
    <lineage>
        <taxon>Bacteria</taxon>
        <taxon>Pseudomonadati</taxon>
        <taxon>Bacteroidota</taxon>
        <taxon>Chitinophagia</taxon>
        <taxon>Chitinophagales</taxon>
        <taxon>Chitinophagaceae</taxon>
        <taxon>Chitinophaga</taxon>
    </lineage>
</organism>
<gene>
    <name evidence="1" type="ORF">CCY01nite_05110</name>
</gene>